<gene>
    <name evidence="3" type="primary">wecB</name>
    <name evidence="3" type="ORF">ACFO1S_14225</name>
</gene>
<dbReference type="EC" id="5.1.3.14" evidence="3"/>
<dbReference type="CDD" id="cd03786">
    <property type="entry name" value="GTB_UDP-GlcNAc_2-Epimerase"/>
    <property type="match status" value="1"/>
</dbReference>
<dbReference type="Gene3D" id="3.40.50.2000">
    <property type="entry name" value="Glycogen Phosphorylase B"/>
    <property type="match status" value="2"/>
</dbReference>
<evidence type="ECO:0000313" key="3">
    <source>
        <dbReference type="EMBL" id="MFC4304582.1"/>
    </source>
</evidence>
<dbReference type="PANTHER" id="PTHR43174:SF1">
    <property type="entry name" value="UDP-N-ACETYLGLUCOSAMINE 2-EPIMERASE"/>
    <property type="match status" value="1"/>
</dbReference>
<feature type="domain" description="UDP-N-acetylglucosamine 2-epimerase" evidence="2">
    <location>
        <begin position="29"/>
        <end position="355"/>
    </location>
</feature>
<dbReference type="SUPFAM" id="SSF53756">
    <property type="entry name" value="UDP-Glycosyltransferase/glycogen phosphorylase"/>
    <property type="match status" value="1"/>
</dbReference>
<dbReference type="Proteomes" id="UP001595755">
    <property type="component" value="Unassembled WGS sequence"/>
</dbReference>
<dbReference type="NCBIfam" id="TIGR00236">
    <property type="entry name" value="wecB"/>
    <property type="match status" value="1"/>
</dbReference>
<protein>
    <submittedName>
        <fullName evidence="3">Non-hydrolyzing UDP-N-acetylglucosamine 2-epimerase</fullName>
        <ecNumber evidence="3">5.1.3.14</ecNumber>
    </submittedName>
</protein>
<reference evidence="4" key="1">
    <citation type="journal article" date="2019" name="Int. J. Syst. Evol. Microbiol.">
        <title>The Global Catalogue of Microorganisms (GCM) 10K type strain sequencing project: providing services to taxonomists for standard genome sequencing and annotation.</title>
        <authorList>
            <consortium name="The Broad Institute Genomics Platform"/>
            <consortium name="The Broad Institute Genome Sequencing Center for Infectious Disease"/>
            <person name="Wu L."/>
            <person name="Ma J."/>
        </authorList>
    </citation>
    <scope>NUCLEOTIDE SEQUENCE [LARGE SCALE GENOMIC DNA]</scope>
    <source>
        <strain evidence="4">CGMCC 4.1641</strain>
    </source>
</reference>
<dbReference type="InterPro" id="IPR029767">
    <property type="entry name" value="WecB-like"/>
</dbReference>
<dbReference type="GO" id="GO:0008761">
    <property type="term" value="F:UDP-N-acetylglucosamine 2-epimerase activity"/>
    <property type="evidence" value="ECO:0007669"/>
    <property type="project" value="UniProtKB-EC"/>
</dbReference>
<evidence type="ECO:0000256" key="1">
    <source>
        <dbReference type="RuleBase" id="RU003513"/>
    </source>
</evidence>
<dbReference type="EMBL" id="JBHSED010000029">
    <property type="protein sequence ID" value="MFC4304582.1"/>
    <property type="molecule type" value="Genomic_DNA"/>
</dbReference>
<dbReference type="InterPro" id="IPR003331">
    <property type="entry name" value="UDP_GlcNAc_Epimerase_2_dom"/>
</dbReference>
<dbReference type="RefSeq" id="WP_204604776.1">
    <property type="nucleotide sequence ID" value="NZ_JBHSED010000029.1"/>
</dbReference>
<comment type="similarity">
    <text evidence="1">Belongs to the UDP-N-acetylglucosamine 2-epimerase family.</text>
</comment>
<keyword evidence="4" id="KW-1185">Reference proteome</keyword>
<keyword evidence="1 3" id="KW-0413">Isomerase</keyword>
<dbReference type="PANTHER" id="PTHR43174">
    <property type="entry name" value="UDP-N-ACETYLGLUCOSAMINE 2-EPIMERASE"/>
    <property type="match status" value="1"/>
</dbReference>
<name>A0ABV8SB22_9BACL</name>
<organism evidence="3 4">
    <name type="scientific">Cohnella boryungensis</name>
    <dbReference type="NCBI Taxonomy" id="768479"/>
    <lineage>
        <taxon>Bacteria</taxon>
        <taxon>Bacillati</taxon>
        <taxon>Bacillota</taxon>
        <taxon>Bacilli</taxon>
        <taxon>Bacillales</taxon>
        <taxon>Paenibacillaceae</taxon>
        <taxon>Cohnella</taxon>
    </lineage>
</organism>
<accession>A0ABV8SB22</accession>
<evidence type="ECO:0000259" key="2">
    <source>
        <dbReference type="Pfam" id="PF02350"/>
    </source>
</evidence>
<sequence length="363" mass="40133">MRIVTILGTRPEIIRLSVLIGKLDRLAERHVLVHTGQNFTSSLSGVFFTEMGLREPDLLLNERKETVGGQLAAMFGAVEQVLRQEKPDRVLVLGDTNSALCALVAERMGIPVVHMEAGNRCFDLNVPEEKNRRIIDAVSTYNLPYTENSKQNLLREGFPVQRTFRSGNPIYEVLLHYEERIQSSSILARHGLTRGQYLLATIHRAENVDAPDALKGIMQGLSRTAEEHGLPLVCSLHPRTESRLSAAVRASLHPLVSFHEPFGFFDFVHLEKNALLALTDSGTVQEECCIFGVPTVTVRQTTERPETVDCGSNIVAGVQPEAIQRAARVMLSLGGAWKCPEGYLEDNVSDKVAKFVVGGKKDV</sequence>
<dbReference type="Pfam" id="PF02350">
    <property type="entry name" value="Epimerase_2"/>
    <property type="match status" value="1"/>
</dbReference>
<comment type="caution">
    <text evidence="3">The sequence shown here is derived from an EMBL/GenBank/DDBJ whole genome shotgun (WGS) entry which is preliminary data.</text>
</comment>
<proteinExistence type="inferred from homology"/>
<evidence type="ECO:0000313" key="4">
    <source>
        <dbReference type="Proteomes" id="UP001595755"/>
    </source>
</evidence>